<protein>
    <submittedName>
        <fullName evidence="1">Uncharacterized protein</fullName>
    </submittedName>
</protein>
<evidence type="ECO:0000313" key="2">
    <source>
        <dbReference type="Proteomes" id="UP000218334"/>
    </source>
</evidence>
<keyword evidence="2" id="KW-1185">Reference proteome</keyword>
<organism evidence="1 2">
    <name type="scientific">Armillaria solidipes</name>
    <dbReference type="NCBI Taxonomy" id="1076256"/>
    <lineage>
        <taxon>Eukaryota</taxon>
        <taxon>Fungi</taxon>
        <taxon>Dikarya</taxon>
        <taxon>Basidiomycota</taxon>
        <taxon>Agaricomycotina</taxon>
        <taxon>Agaricomycetes</taxon>
        <taxon>Agaricomycetidae</taxon>
        <taxon>Agaricales</taxon>
        <taxon>Marasmiineae</taxon>
        <taxon>Physalacriaceae</taxon>
        <taxon>Armillaria</taxon>
    </lineage>
</organism>
<gene>
    <name evidence="1" type="ORF">ARMSODRAFT_451038</name>
</gene>
<sequence>MQPWTVVLCSVANDIHDSSFNKYSMVSRLKYMIAKGHGKSKGAAVLCLSKVCEGDTELRKYILREQYIVTLALQLFGKNDHYRSYDIKSVIDAVLAIAKRELRS</sequence>
<evidence type="ECO:0000313" key="1">
    <source>
        <dbReference type="EMBL" id="PBK64796.1"/>
    </source>
</evidence>
<accession>A0A2H3BP10</accession>
<name>A0A2H3BP10_9AGAR</name>
<dbReference type="Proteomes" id="UP000218334">
    <property type="component" value="Unassembled WGS sequence"/>
</dbReference>
<dbReference type="AlphaFoldDB" id="A0A2H3BP10"/>
<reference evidence="2" key="1">
    <citation type="journal article" date="2017" name="Nat. Ecol. Evol.">
        <title>Genome expansion and lineage-specific genetic innovations in the forest pathogenic fungi Armillaria.</title>
        <authorList>
            <person name="Sipos G."/>
            <person name="Prasanna A.N."/>
            <person name="Walter M.C."/>
            <person name="O'Connor E."/>
            <person name="Balint B."/>
            <person name="Krizsan K."/>
            <person name="Kiss B."/>
            <person name="Hess J."/>
            <person name="Varga T."/>
            <person name="Slot J."/>
            <person name="Riley R."/>
            <person name="Boka B."/>
            <person name="Rigling D."/>
            <person name="Barry K."/>
            <person name="Lee J."/>
            <person name="Mihaltcheva S."/>
            <person name="LaButti K."/>
            <person name="Lipzen A."/>
            <person name="Waldron R."/>
            <person name="Moloney N.M."/>
            <person name="Sperisen C."/>
            <person name="Kredics L."/>
            <person name="Vagvoelgyi C."/>
            <person name="Patrignani A."/>
            <person name="Fitzpatrick D."/>
            <person name="Nagy I."/>
            <person name="Doyle S."/>
            <person name="Anderson J.B."/>
            <person name="Grigoriev I.V."/>
            <person name="Gueldener U."/>
            <person name="Muensterkoetter M."/>
            <person name="Nagy L.G."/>
        </authorList>
    </citation>
    <scope>NUCLEOTIDE SEQUENCE [LARGE SCALE GENOMIC DNA]</scope>
    <source>
        <strain evidence="2">28-4</strain>
    </source>
</reference>
<proteinExistence type="predicted"/>
<dbReference type="EMBL" id="KZ293449">
    <property type="protein sequence ID" value="PBK64796.1"/>
    <property type="molecule type" value="Genomic_DNA"/>
</dbReference>